<dbReference type="AlphaFoldDB" id="A0A397J463"/>
<keyword evidence="2" id="KW-1185">Reference proteome</keyword>
<evidence type="ECO:0000313" key="2">
    <source>
        <dbReference type="Proteomes" id="UP000266861"/>
    </source>
</evidence>
<organism evidence="1 2">
    <name type="scientific">Diversispora epigaea</name>
    <dbReference type="NCBI Taxonomy" id="1348612"/>
    <lineage>
        <taxon>Eukaryota</taxon>
        <taxon>Fungi</taxon>
        <taxon>Fungi incertae sedis</taxon>
        <taxon>Mucoromycota</taxon>
        <taxon>Glomeromycotina</taxon>
        <taxon>Glomeromycetes</taxon>
        <taxon>Diversisporales</taxon>
        <taxon>Diversisporaceae</taxon>
        <taxon>Diversispora</taxon>
    </lineage>
</organism>
<evidence type="ECO:0008006" key="3">
    <source>
        <dbReference type="Google" id="ProtNLM"/>
    </source>
</evidence>
<comment type="caution">
    <text evidence="1">The sequence shown here is derived from an EMBL/GenBank/DDBJ whole genome shotgun (WGS) entry which is preliminary data.</text>
</comment>
<name>A0A397J463_9GLOM</name>
<sequence length="114" mass="13254">MRLNDLEAQIDMMNGRIDMMESHLGIDNEMEQEINQVDDKNYGKMGIEVEGILTMLSELTNWIPGMESSVSAVNNRVNTFESNICVRRNGNENFSELEIKFIFILHDGRKRYHQ</sequence>
<dbReference type="Proteomes" id="UP000266861">
    <property type="component" value="Unassembled WGS sequence"/>
</dbReference>
<gene>
    <name evidence="1" type="ORF">Glove_117g91</name>
</gene>
<proteinExistence type="predicted"/>
<protein>
    <recommendedName>
        <fullName evidence="3">t-SNARE coiled-coil homology domain-containing protein</fullName>
    </recommendedName>
</protein>
<accession>A0A397J463</accession>
<evidence type="ECO:0000313" key="1">
    <source>
        <dbReference type="EMBL" id="RHZ81762.1"/>
    </source>
</evidence>
<reference evidence="1 2" key="1">
    <citation type="submission" date="2018-08" db="EMBL/GenBank/DDBJ databases">
        <title>Genome and evolution of the arbuscular mycorrhizal fungus Diversispora epigaea (formerly Glomus versiforme) and its bacterial endosymbionts.</title>
        <authorList>
            <person name="Sun X."/>
            <person name="Fei Z."/>
            <person name="Harrison M."/>
        </authorList>
    </citation>
    <scope>NUCLEOTIDE SEQUENCE [LARGE SCALE GENOMIC DNA]</scope>
    <source>
        <strain evidence="1 2">IT104</strain>
    </source>
</reference>
<dbReference type="EMBL" id="PQFF01000109">
    <property type="protein sequence ID" value="RHZ81762.1"/>
    <property type="molecule type" value="Genomic_DNA"/>
</dbReference>